<reference evidence="1" key="1">
    <citation type="journal article" date="2014" name="Front. Microbiol.">
        <title>High frequency of phylogenetically diverse reductive dehalogenase-homologous genes in deep subseafloor sedimentary metagenomes.</title>
        <authorList>
            <person name="Kawai M."/>
            <person name="Futagami T."/>
            <person name="Toyoda A."/>
            <person name="Takaki Y."/>
            <person name="Nishi S."/>
            <person name="Hori S."/>
            <person name="Arai W."/>
            <person name="Tsubouchi T."/>
            <person name="Morono Y."/>
            <person name="Uchiyama I."/>
            <person name="Ito T."/>
            <person name="Fujiyama A."/>
            <person name="Inagaki F."/>
            <person name="Takami H."/>
        </authorList>
    </citation>
    <scope>NUCLEOTIDE SEQUENCE</scope>
    <source>
        <strain evidence="1">Expedition CK06-06</strain>
    </source>
</reference>
<name>X1G196_9ZZZZ</name>
<evidence type="ECO:0000313" key="1">
    <source>
        <dbReference type="EMBL" id="GAH38560.1"/>
    </source>
</evidence>
<organism evidence="1">
    <name type="scientific">marine sediment metagenome</name>
    <dbReference type="NCBI Taxonomy" id="412755"/>
    <lineage>
        <taxon>unclassified sequences</taxon>
        <taxon>metagenomes</taxon>
        <taxon>ecological metagenomes</taxon>
    </lineage>
</organism>
<protein>
    <submittedName>
        <fullName evidence="1">Uncharacterized protein</fullName>
    </submittedName>
</protein>
<proteinExistence type="predicted"/>
<sequence>MFILYLTLGFLSLLFSKSLSIRILFQYRLIGHIKLISLKNDDLIVILYDLSIIGTEIVKMKKERKKIVRYVSYSLEVNFLKILR</sequence>
<accession>X1G196</accession>
<gene>
    <name evidence="1" type="ORF">S03H2_24452</name>
</gene>
<dbReference type="AlphaFoldDB" id="X1G196"/>
<dbReference type="EMBL" id="BARU01013588">
    <property type="protein sequence ID" value="GAH38560.1"/>
    <property type="molecule type" value="Genomic_DNA"/>
</dbReference>
<comment type="caution">
    <text evidence="1">The sequence shown here is derived from an EMBL/GenBank/DDBJ whole genome shotgun (WGS) entry which is preliminary data.</text>
</comment>
<feature type="non-terminal residue" evidence="1">
    <location>
        <position position="84"/>
    </location>
</feature>